<keyword evidence="1" id="KW-0732">Signal</keyword>
<sequence length="69" mass="7490">MIQTGLSTLSGYWILSMLGIANAPVEGKCSDHTHYPSQCFSSKPVSHSIYLTKHLTPEILSPNPPTFSA</sequence>
<name>A0A5N6K6W2_MONLA</name>
<comment type="caution">
    <text evidence="2">The sequence shown here is derived from an EMBL/GenBank/DDBJ whole genome shotgun (WGS) entry which is preliminary data.</text>
</comment>
<gene>
    <name evidence="2" type="ORF">EYC80_001826</name>
</gene>
<reference evidence="2 3" key="1">
    <citation type="submission" date="2019-06" db="EMBL/GenBank/DDBJ databases">
        <title>Genome Sequence of the Brown Rot Fungal Pathogen Monilinia laxa.</title>
        <authorList>
            <person name="De Miccolis Angelini R.M."/>
            <person name="Landi L."/>
            <person name="Abate D."/>
            <person name="Pollastro S."/>
            <person name="Romanazzi G."/>
            <person name="Faretra F."/>
        </authorList>
    </citation>
    <scope>NUCLEOTIDE SEQUENCE [LARGE SCALE GENOMIC DNA]</scope>
    <source>
        <strain evidence="2 3">Mlax316</strain>
    </source>
</reference>
<dbReference type="AlphaFoldDB" id="A0A5N6K6W2"/>
<dbReference type="EMBL" id="VIGI01000007">
    <property type="protein sequence ID" value="KAB8298057.1"/>
    <property type="molecule type" value="Genomic_DNA"/>
</dbReference>
<evidence type="ECO:0008006" key="4">
    <source>
        <dbReference type="Google" id="ProtNLM"/>
    </source>
</evidence>
<evidence type="ECO:0000313" key="3">
    <source>
        <dbReference type="Proteomes" id="UP000326757"/>
    </source>
</evidence>
<proteinExistence type="predicted"/>
<organism evidence="2 3">
    <name type="scientific">Monilinia laxa</name>
    <name type="common">Brown rot fungus</name>
    <name type="synonym">Sclerotinia laxa</name>
    <dbReference type="NCBI Taxonomy" id="61186"/>
    <lineage>
        <taxon>Eukaryota</taxon>
        <taxon>Fungi</taxon>
        <taxon>Dikarya</taxon>
        <taxon>Ascomycota</taxon>
        <taxon>Pezizomycotina</taxon>
        <taxon>Leotiomycetes</taxon>
        <taxon>Helotiales</taxon>
        <taxon>Sclerotiniaceae</taxon>
        <taxon>Monilinia</taxon>
    </lineage>
</organism>
<evidence type="ECO:0000256" key="1">
    <source>
        <dbReference type="SAM" id="SignalP"/>
    </source>
</evidence>
<accession>A0A5N6K6W2</accession>
<feature type="chain" id="PRO_5025020461" description="Secreted protein" evidence="1">
    <location>
        <begin position="28"/>
        <end position="69"/>
    </location>
</feature>
<dbReference type="Proteomes" id="UP000326757">
    <property type="component" value="Unassembled WGS sequence"/>
</dbReference>
<keyword evidence="3" id="KW-1185">Reference proteome</keyword>
<protein>
    <recommendedName>
        <fullName evidence="4">Secreted protein</fullName>
    </recommendedName>
</protein>
<evidence type="ECO:0000313" key="2">
    <source>
        <dbReference type="EMBL" id="KAB8298057.1"/>
    </source>
</evidence>
<feature type="signal peptide" evidence="1">
    <location>
        <begin position="1"/>
        <end position="27"/>
    </location>
</feature>